<proteinExistence type="predicted"/>
<dbReference type="Proteomes" id="UP001189429">
    <property type="component" value="Unassembled WGS sequence"/>
</dbReference>
<reference evidence="3" key="1">
    <citation type="submission" date="2023-10" db="EMBL/GenBank/DDBJ databases">
        <authorList>
            <person name="Chen Y."/>
            <person name="Shah S."/>
            <person name="Dougan E. K."/>
            <person name="Thang M."/>
            <person name="Chan C."/>
        </authorList>
    </citation>
    <scope>NUCLEOTIDE SEQUENCE [LARGE SCALE GENOMIC DNA]</scope>
</reference>
<evidence type="ECO:0000313" key="4">
    <source>
        <dbReference type="Proteomes" id="UP001189429"/>
    </source>
</evidence>
<feature type="region of interest" description="Disordered" evidence="1">
    <location>
        <begin position="143"/>
        <end position="165"/>
    </location>
</feature>
<evidence type="ECO:0000259" key="2">
    <source>
        <dbReference type="PROSITE" id="PS51767"/>
    </source>
</evidence>
<keyword evidence="4" id="KW-1185">Reference proteome</keyword>
<dbReference type="InterPro" id="IPR021109">
    <property type="entry name" value="Peptidase_aspartic_dom_sf"/>
</dbReference>
<dbReference type="EMBL" id="CAUYUJ010015303">
    <property type="protein sequence ID" value="CAK0852242.1"/>
    <property type="molecule type" value="Genomic_DNA"/>
</dbReference>
<dbReference type="InterPro" id="IPR033121">
    <property type="entry name" value="PEPTIDASE_A1"/>
</dbReference>
<sequence>MGAHPPHPFPLPDWPSEWRAGVPKQHESAISKLLSLPAGDAADCRAVFGGLPLVIELLGVNLTVHPEHYMRQLPLAEGDLGSSRKVKAAPGGPKLCKPKTVPVSMPSPLGPNLFILGEPLLQSYYTVFDWETPRVGFSPAADAVGGPAVRRRQPPALDEPAVTLV</sequence>
<evidence type="ECO:0000313" key="3">
    <source>
        <dbReference type="EMBL" id="CAK0852242.1"/>
    </source>
</evidence>
<comment type="caution">
    <text evidence="3">The sequence shown here is derived from an EMBL/GenBank/DDBJ whole genome shotgun (WGS) entry which is preliminary data.</text>
</comment>
<dbReference type="Gene3D" id="2.40.70.10">
    <property type="entry name" value="Acid Proteases"/>
    <property type="match status" value="1"/>
</dbReference>
<dbReference type="SUPFAM" id="SSF50630">
    <property type="entry name" value="Acid proteases"/>
    <property type="match status" value="1"/>
</dbReference>
<name>A0ABN9U0K2_9DINO</name>
<feature type="domain" description="Peptidase A1" evidence="2">
    <location>
        <begin position="1"/>
        <end position="138"/>
    </location>
</feature>
<protein>
    <recommendedName>
        <fullName evidence="2">Peptidase A1 domain-containing protein</fullName>
    </recommendedName>
</protein>
<gene>
    <name evidence="3" type="ORF">PCOR1329_LOCUS44141</name>
</gene>
<evidence type="ECO:0000256" key="1">
    <source>
        <dbReference type="SAM" id="MobiDB-lite"/>
    </source>
</evidence>
<accession>A0ABN9U0K2</accession>
<organism evidence="3 4">
    <name type="scientific">Prorocentrum cordatum</name>
    <dbReference type="NCBI Taxonomy" id="2364126"/>
    <lineage>
        <taxon>Eukaryota</taxon>
        <taxon>Sar</taxon>
        <taxon>Alveolata</taxon>
        <taxon>Dinophyceae</taxon>
        <taxon>Prorocentrales</taxon>
        <taxon>Prorocentraceae</taxon>
        <taxon>Prorocentrum</taxon>
    </lineage>
</organism>
<dbReference type="PROSITE" id="PS51767">
    <property type="entry name" value="PEPTIDASE_A1"/>
    <property type="match status" value="1"/>
</dbReference>